<comment type="caution">
    <text evidence="3">The sequence shown here is derived from an EMBL/GenBank/DDBJ whole genome shotgun (WGS) entry which is preliminary data.</text>
</comment>
<name>A0AAN6PWF3_9PEZI</name>
<proteinExistence type="predicted"/>
<keyword evidence="1" id="KW-0175">Coiled coil</keyword>
<protein>
    <submittedName>
        <fullName evidence="3">Uncharacterized protein</fullName>
    </submittedName>
</protein>
<keyword evidence="4" id="KW-1185">Reference proteome</keyword>
<dbReference type="AlphaFoldDB" id="A0AAN6PWF3"/>
<evidence type="ECO:0000313" key="4">
    <source>
        <dbReference type="Proteomes" id="UP001305647"/>
    </source>
</evidence>
<evidence type="ECO:0000256" key="1">
    <source>
        <dbReference type="SAM" id="Coils"/>
    </source>
</evidence>
<organism evidence="3 4">
    <name type="scientific">Parathielavia hyrcaniae</name>
    <dbReference type="NCBI Taxonomy" id="113614"/>
    <lineage>
        <taxon>Eukaryota</taxon>
        <taxon>Fungi</taxon>
        <taxon>Dikarya</taxon>
        <taxon>Ascomycota</taxon>
        <taxon>Pezizomycotina</taxon>
        <taxon>Sordariomycetes</taxon>
        <taxon>Sordariomycetidae</taxon>
        <taxon>Sordariales</taxon>
        <taxon>Chaetomiaceae</taxon>
        <taxon>Parathielavia</taxon>
    </lineage>
</organism>
<dbReference type="EMBL" id="MU863696">
    <property type="protein sequence ID" value="KAK4096787.1"/>
    <property type="molecule type" value="Genomic_DNA"/>
</dbReference>
<evidence type="ECO:0000313" key="3">
    <source>
        <dbReference type="EMBL" id="KAK4096787.1"/>
    </source>
</evidence>
<reference evidence="3" key="2">
    <citation type="submission" date="2023-05" db="EMBL/GenBank/DDBJ databases">
        <authorList>
            <consortium name="Lawrence Berkeley National Laboratory"/>
            <person name="Steindorff A."/>
            <person name="Hensen N."/>
            <person name="Bonometti L."/>
            <person name="Westerberg I."/>
            <person name="Brannstrom I.O."/>
            <person name="Guillou S."/>
            <person name="Cros-Aarteil S."/>
            <person name="Calhoun S."/>
            <person name="Haridas S."/>
            <person name="Kuo A."/>
            <person name="Mondo S."/>
            <person name="Pangilinan J."/>
            <person name="Riley R."/>
            <person name="Labutti K."/>
            <person name="Andreopoulos B."/>
            <person name="Lipzen A."/>
            <person name="Chen C."/>
            <person name="Yanf M."/>
            <person name="Daum C."/>
            <person name="Ng V."/>
            <person name="Clum A."/>
            <person name="Ohm R."/>
            <person name="Martin F."/>
            <person name="Silar P."/>
            <person name="Natvig D."/>
            <person name="Lalanne C."/>
            <person name="Gautier V."/>
            <person name="Ament-Velasquez S.L."/>
            <person name="Kruys A."/>
            <person name="Hutchinson M.I."/>
            <person name="Powell A.J."/>
            <person name="Barry K."/>
            <person name="Miller A.N."/>
            <person name="Grigoriev I.V."/>
            <person name="Debuchy R."/>
            <person name="Gladieux P."/>
            <person name="Thoren M.H."/>
            <person name="Johannesson H."/>
        </authorList>
    </citation>
    <scope>NUCLEOTIDE SEQUENCE</scope>
    <source>
        <strain evidence="3">CBS 757.83</strain>
    </source>
</reference>
<feature type="coiled-coil region" evidence="1">
    <location>
        <begin position="67"/>
        <end position="101"/>
    </location>
</feature>
<accession>A0AAN6PWF3</accession>
<sequence>MSLPNPNRDVRLELAVAIDGERFPSLKAYFGNTDTQIPGTDADVNIVRDAHQGGAAQGWLYIIENALRERDHQLNQVIDEKEALANEKEILTHKVDEQQSDGQELLSRIHGLQDNNAKLNEAYIAQKARAATLDSLVKKGVTIDAGSGGDTNTAMQHPDKFSGDEADSTKRTQAFNNWNNQVQARWNMRPQEFNSEKKKLLYAATLLTGSAATGVAKVIEKINASPDNDVDWPYKTGMALLSHLAGKYATMDLAAAAENKLTKIKQAGKYVNFIDFLTEFTN</sequence>
<feature type="compositionally biased region" description="Basic and acidic residues" evidence="2">
    <location>
        <begin position="157"/>
        <end position="167"/>
    </location>
</feature>
<feature type="region of interest" description="Disordered" evidence="2">
    <location>
        <begin position="147"/>
        <end position="167"/>
    </location>
</feature>
<gene>
    <name evidence="3" type="ORF">N658DRAFT_333028</name>
</gene>
<evidence type="ECO:0000256" key="2">
    <source>
        <dbReference type="SAM" id="MobiDB-lite"/>
    </source>
</evidence>
<dbReference type="Proteomes" id="UP001305647">
    <property type="component" value="Unassembled WGS sequence"/>
</dbReference>
<reference evidence="3" key="1">
    <citation type="journal article" date="2023" name="Mol. Phylogenet. Evol.">
        <title>Genome-scale phylogeny and comparative genomics of the fungal order Sordariales.</title>
        <authorList>
            <person name="Hensen N."/>
            <person name="Bonometti L."/>
            <person name="Westerberg I."/>
            <person name="Brannstrom I.O."/>
            <person name="Guillou S."/>
            <person name="Cros-Aarteil S."/>
            <person name="Calhoun S."/>
            <person name="Haridas S."/>
            <person name="Kuo A."/>
            <person name="Mondo S."/>
            <person name="Pangilinan J."/>
            <person name="Riley R."/>
            <person name="LaButti K."/>
            <person name="Andreopoulos B."/>
            <person name="Lipzen A."/>
            <person name="Chen C."/>
            <person name="Yan M."/>
            <person name="Daum C."/>
            <person name="Ng V."/>
            <person name="Clum A."/>
            <person name="Steindorff A."/>
            <person name="Ohm R.A."/>
            <person name="Martin F."/>
            <person name="Silar P."/>
            <person name="Natvig D.O."/>
            <person name="Lalanne C."/>
            <person name="Gautier V."/>
            <person name="Ament-Velasquez S.L."/>
            <person name="Kruys A."/>
            <person name="Hutchinson M.I."/>
            <person name="Powell A.J."/>
            <person name="Barry K."/>
            <person name="Miller A.N."/>
            <person name="Grigoriev I.V."/>
            <person name="Debuchy R."/>
            <person name="Gladieux P."/>
            <person name="Hiltunen Thoren M."/>
            <person name="Johannesson H."/>
        </authorList>
    </citation>
    <scope>NUCLEOTIDE SEQUENCE</scope>
    <source>
        <strain evidence="3">CBS 757.83</strain>
    </source>
</reference>